<keyword evidence="3" id="KW-1185">Reference proteome</keyword>
<accession>A0A6J8DZW2</accession>
<reference evidence="2 3" key="1">
    <citation type="submission" date="2020-06" db="EMBL/GenBank/DDBJ databases">
        <authorList>
            <person name="Li R."/>
            <person name="Bekaert M."/>
        </authorList>
    </citation>
    <scope>NUCLEOTIDE SEQUENCE [LARGE SCALE GENOMIC DNA]</scope>
    <source>
        <strain evidence="3">wild</strain>
    </source>
</reference>
<dbReference type="OrthoDB" id="6078122at2759"/>
<evidence type="ECO:0000256" key="1">
    <source>
        <dbReference type="SAM" id="Phobius"/>
    </source>
</evidence>
<keyword evidence="1" id="KW-0812">Transmembrane</keyword>
<protein>
    <submittedName>
        <fullName evidence="2">Uncharacterized protein</fullName>
    </submittedName>
</protein>
<feature type="transmembrane region" description="Helical" evidence="1">
    <location>
        <begin position="28"/>
        <end position="48"/>
    </location>
</feature>
<gene>
    <name evidence="2" type="ORF">MCOR_46199</name>
</gene>
<evidence type="ECO:0000313" key="3">
    <source>
        <dbReference type="Proteomes" id="UP000507470"/>
    </source>
</evidence>
<dbReference type="AlphaFoldDB" id="A0A6J8DZW2"/>
<dbReference type="EMBL" id="CACVKT020008132">
    <property type="protein sequence ID" value="CAC5413298.1"/>
    <property type="molecule type" value="Genomic_DNA"/>
</dbReference>
<proteinExistence type="predicted"/>
<name>A0A6J8DZW2_MYTCO</name>
<keyword evidence="1" id="KW-1133">Transmembrane helix</keyword>
<dbReference type="SUPFAM" id="SSF56399">
    <property type="entry name" value="ADP-ribosylation"/>
    <property type="match status" value="1"/>
</dbReference>
<dbReference type="Proteomes" id="UP000507470">
    <property type="component" value="Unassembled WGS sequence"/>
</dbReference>
<evidence type="ECO:0000313" key="2">
    <source>
        <dbReference type="EMBL" id="CAC5413298.1"/>
    </source>
</evidence>
<organism evidence="2 3">
    <name type="scientific">Mytilus coruscus</name>
    <name type="common">Sea mussel</name>
    <dbReference type="NCBI Taxonomy" id="42192"/>
    <lineage>
        <taxon>Eukaryota</taxon>
        <taxon>Metazoa</taxon>
        <taxon>Spiralia</taxon>
        <taxon>Lophotrochozoa</taxon>
        <taxon>Mollusca</taxon>
        <taxon>Bivalvia</taxon>
        <taxon>Autobranchia</taxon>
        <taxon>Pteriomorphia</taxon>
        <taxon>Mytilida</taxon>
        <taxon>Mytiloidea</taxon>
        <taxon>Mytilidae</taxon>
        <taxon>Mytilinae</taxon>
        <taxon>Mytilus</taxon>
    </lineage>
</organism>
<keyword evidence="1" id="KW-0472">Membrane</keyword>
<sequence>MSGYSWFSETNPLLSQEIRRRKFQSKQIVAAISCVILIVTFTVVAVYFGTRNDKTVDPTPRPRPRLPSYDLQKDHSDIILMFSGARKGHYKKIWTVLDKKPYLINVIPIHESFALLHYATLQNNSMAVHKLVNYMSCDVKVKSIPNAKNKHQGGQTPEQLALNKNIKKFLHNFTEKMMQKRFGSKPVFFTTKSKGEKFTKYGPPLLLLTLSTFKKTFLGKEKISSTFTSLLNSTFQSTSYNLRNVSNIILINLYDLDNGTADLLNVTSKTDFFANIVKLYTSRTLYVNVNTALKREALFDYKSYRPRSNALRFGPYALMLQAVLMYWTDLKPYNGMTYRGFKVNITHLYHVKTTFVYLNFMVTTNNETRADEYAGVHGSIFVISNNRHCHLQPRDITRYSYYPNDRKYLYPSGAEFVVTANDGRHINLSCI</sequence>
<dbReference type="Gene3D" id="3.90.176.10">
    <property type="entry name" value="Toxin ADP-ribosyltransferase, Chain A, domain 1"/>
    <property type="match status" value="1"/>
</dbReference>